<dbReference type="EMBL" id="JASJQH010000934">
    <property type="protein sequence ID" value="KAK9762498.1"/>
    <property type="molecule type" value="Genomic_DNA"/>
</dbReference>
<keyword evidence="3" id="KW-1185">Reference proteome</keyword>
<organism evidence="2 3">
    <name type="scientific">Basidiobolus ranarum</name>
    <dbReference type="NCBI Taxonomy" id="34480"/>
    <lineage>
        <taxon>Eukaryota</taxon>
        <taxon>Fungi</taxon>
        <taxon>Fungi incertae sedis</taxon>
        <taxon>Zoopagomycota</taxon>
        <taxon>Entomophthoromycotina</taxon>
        <taxon>Basidiobolomycetes</taxon>
        <taxon>Basidiobolales</taxon>
        <taxon>Basidiobolaceae</taxon>
        <taxon>Basidiobolus</taxon>
    </lineage>
</organism>
<reference evidence="2 3" key="1">
    <citation type="submission" date="2023-04" db="EMBL/GenBank/DDBJ databases">
        <title>Genome of Basidiobolus ranarum AG-B5.</title>
        <authorList>
            <person name="Stajich J.E."/>
            <person name="Carter-House D."/>
            <person name="Gryganskyi A."/>
        </authorList>
    </citation>
    <scope>NUCLEOTIDE SEQUENCE [LARGE SCALE GENOMIC DNA]</scope>
    <source>
        <strain evidence="2 3">AG-B5</strain>
    </source>
</reference>
<protein>
    <submittedName>
        <fullName evidence="2">Uncharacterized protein</fullName>
    </submittedName>
</protein>
<comment type="caution">
    <text evidence="2">The sequence shown here is derived from an EMBL/GenBank/DDBJ whole genome shotgun (WGS) entry which is preliminary data.</text>
</comment>
<gene>
    <name evidence="2" type="ORF">K7432_011699</name>
</gene>
<proteinExistence type="predicted"/>
<evidence type="ECO:0000313" key="3">
    <source>
        <dbReference type="Proteomes" id="UP001479436"/>
    </source>
</evidence>
<sequence length="212" mass="24115">MLSAQYPSNNQSSFTYSNENSLNFKRSFYEEDSFGSRKKRRSQEYSKVESPNPSLFKRSYDEEFTQSDPCLQGPLSSKRGRFGDFESSEKMINQTEPCIVDITSGEVLQQIPSTSPRPCTSNIRSTDQSRALVSHKQPLPIPDENLRILLNIPANFGPYTGLPPSNLDLGAMQLVPYQPSLHYQHNLEQPGHATIYEIQDDDELENNMEIDQ</sequence>
<accession>A0ABR2WLY1</accession>
<evidence type="ECO:0000313" key="2">
    <source>
        <dbReference type="EMBL" id="KAK9762498.1"/>
    </source>
</evidence>
<evidence type="ECO:0000256" key="1">
    <source>
        <dbReference type="SAM" id="MobiDB-lite"/>
    </source>
</evidence>
<feature type="region of interest" description="Disordered" evidence="1">
    <location>
        <begin position="31"/>
        <end position="78"/>
    </location>
</feature>
<dbReference type="Proteomes" id="UP001479436">
    <property type="component" value="Unassembled WGS sequence"/>
</dbReference>
<name>A0ABR2WLY1_9FUNG</name>